<dbReference type="CDD" id="cd11648">
    <property type="entry name" value="RsmI"/>
    <property type="match status" value="1"/>
</dbReference>
<comment type="caution">
    <text evidence="8">The sequence shown here is derived from an EMBL/GenBank/DDBJ whole genome shotgun (WGS) entry which is preliminary data.</text>
</comment>
<dbReference type="SUPFAM" id="SSF53790">
    <property type="entry name" value="Tetrapyrrole methylase"/>
    <property type="match status" value="1"/>
</dbReference>
<dbReference type="PROSITE" id="PS01296">
    <property type="entry name" value="RSMI"/>
    <property type="match status" value="1"/>
</dbReference>
<dbReference type="PIRSF" id="PIRSF005917">
    <property type="entry name" value="MTase_YraL"/>
    <property type="match status" value="1"/>
</dbReference>
<dbReference type="RefSeq" id="WP_009849312.1">
    <property type="nucleotide sequence ID" value="NZ_DS022294.1"/>
</dbReference>
<dbReference type="NCBIfam" id="TIGR00096">
    <property type="entry name" value="16S rRNA (cytidine(1402)-2'-O)-methyltransferase"/>
    <property type="match status" value="1"/>
</dbReference>
<dbReference type="FunFam" id="3.40.1010.10:FF:000002">
    <property type="entry name" value="Ribosomal RNA small subunit methyltransferase I"/>
    <property type="match status" value="1"/>
</dbReference>
<dbReference type="InterPro" id="IPR018063">
    <property type="entry name" value="SAM_MeTrfase_RsmI_CS"/>
</dbReference>
<dbReference type="Proteomes" id="UP000005297">
    <property type="component" value="Unassembled WGS sequence"/>
</dbReference>
<dbReference type="PANTHER" id="PTHR46111:SF1">
    <property type="entry name" value="RIBOSOMAL RNA SMALL SUBUNIT METHYLTRANSFERASE I"/>
    <property type="match status" value="1"/>
</dbReference>
<dbReference type="FunFam" id="3.30.950.10:FF:000002">
    <property type="entry name" value="Ribosomal RNA small subunit methyltransferase I"/>
    <property type="match status" value="1"/>
</dbReference>
<dbReference type="Pfam" id="PF00590">
    <property type="entry name" value="TP_methylase"/>
    <property type="match status" value="1"/>
</dbReference>
<dbReference type="Gene3D" id="3.30.950.10">
    <property type="entry name" value="Methyltransferase, Cobalt-precorrin-4 Transmethylase, Domain 2"/>
    <property type="match status" value="1"/>
</dbReference>
<keyword evidence="4 6" id="KW-0808">Transferase</keyword>
<dbReference type="Gene3D" id="3.40.1010.10">
    <property type="entry name" value="Cobalt-precorrin-4 Transmethylase, Domain 1"/>
    <property type="match status" value="1"/>
</dbReference>
<evidence type="ECO:0000256" key="6">
    <source>
        <dbReference type="HAMAP-Rule" id="MF_01877"/>
    </source>
</evidence>
<keyword evidence="3 6" id="KW-0489">Methyltransferase</keyword>
<dbReference type="InterPro" id="IPR008189">
    <property type="entry name" value="rRNA_ssu_MeTfrase_I"/>
</dbReference>
<name>Q0F073_9PROT</name>
<feature type="domain" description="Tetrapyrrole methylase" evidence="7">
    <location>
        <begin position="14"/>
        <end position="213"/>
    </location>
</feature>
<dbReference type="InterPro" id="IPR014777">
    <property type="entry name" value="4pyrrole_Mease_sub1"/>
</dbReference>
<evidence type="ECO:0000313" key="8">
    <source>
        <dbReference type="EMBL" id="EAU54811.1"/>
    </source>
</evidence>
<comment type="catalytic activity">
    <reaction evidence="6">
        <text>cytidine(1402) in 16S rRNA + S-adenosyl-L-methionine = 2'-O-methylcytidine(1402) in 16S rRNA + S-adenosyl-L-homocysteine + H(+)</text>
        <dbReference type="Rhea" id="RHEA:42924"/>
        <dbReference type="Rhea" id="RHEA-COMP:10285"/>
        <dbReference type="Rhea" id="RHEA-COMP:10286"/>
        <dbReference type="ChEBI" id="CHEBI:15378"/>
        <dbReference type="ChEBI" id="CHEBI:57856"/>
        <dbReference type="ChEBI" id="CHEBI:59789"/>
        <dbReference type="ChEBI" id="CHEBI:74495"/>
        <dbReference type="ChEBI" id="CHEBI:82748"/>
        <dbReference type="EC" id="2.1.1.198"/>
    </reaction>
</comment>
<proteinExistence type="inferred from homology"/>
<dbReference type="InterPro" id="IPR014776">
    <property type="entry name" value="4pyrrole_Mease_sub2"/>
</dbReference>
<evidence type="ECO:0000313" key="9">
    <source>
        <dbReference type="Proteomes" id="UP000005297"/>
    </source>
</evidence>
<dbReference type="EMBL" id="AATS01000005">
    <property type="protein sequence ID" value="EAU54811.1"/>
    <property type="molecule type" value="Genomic_DNA"/>
</dbReference>
<sequence length="284" mass="30588">MESQPNHPQAIGQLFVVATPIGNLADITYRAVETLKSVDIIAAEDTRTSLKLLRHYGIDTPMLALHEHNESAMLEKLQARLENGESIALISDAGTPLVSDPGYRLVRHLRQAGIRVTPLPGASSVMAALCAAGLATDHFRFAGFLPRGGKARLQAIRRTASSDETSILLESPRRLLATLQDLQAELDAARELVVARELTKLHEEFVSGTAAELIDHFNQHAPRGEIVLLVAAAHDDAVALSDRQIIECLASAAMQALPPSARAKAVANTLDIPRARVYALISAE</sequence>
<dbReference type="eggNOG" id="COG0313">
    <property type="taxonomic scope" value="Bacteria"/>
</dbReference>
<dbReference type="PANTHER" id="PTHR46111">
    <property type="entry name" value="RIBOSOMAL RNA SMALL SUBUNIT METHYLTRANSFERASE I"/>
    <property type="match status" value="1"/>
</dbReference>
<keyword evidence="1 6" id="KW-0963">Cytoplasm</keyword>
<comment type="function">
    <text evidence="6">Catalyzes the 2'-O-methylation of the ribose of cytidine 1402 (C1402) in 16S rRNA.</text>
</comment>
<comment type="similarity">
    <text evidence="6">Belongs to the methyltransferase superfamily. RsmI family.</text>
</comment>
<keyword evidence="5 6" id="KW-0949">S-adenosyl-L-methionine</keyword>
<dbReference type="HOGENOM" id="CLU_044779_4_0_0"/>
<evidence type="ECO:0000256" key="2">
    <source>
        <dbReference type="ARBA" id="ARBA00022552"/>
    </source>
</evidence>
<dbReference type="InterPro" id="IPR035996">
    <property type="entry name" value="4pyrrol_Methylase_sf"/>
</dbReference>
<dbReference type="EC" id="2.1.1.198" evidence="6"/>
<accession>Q0F073</accession>
<dbReference type="STRING" id="314344.AL013_12660"/>
<evidence type="ECO:0000256" key="1">
    <source>
        <dbReference type="ARBA" id="ARBA00022490"/>
    </source>
</evidence>
<dbReference type="FunCoup" id="Q0F073">
    <property type="interactions" value="345"/>
</dbReference>
<evidence type="ECO:0000256" key="3">
    <source>
        <dbReference type="ARBA" id="ARBA00022603"/>
    </source>
</evidence>
<dbReference type="AlphaFoldDB" id="Q0F073"/>
<protein>
    <recommendedName>
        <fullName evidence="6">Ribosomal RNA small subunit methyltransferase I</fullName>
        <ecNumber evidence="6">2.1.1.198</ecNumber>
    </recommendedName>
    <alternativeName>
        <fullName evidence="6">16S rRNA 2'-O-ribose C1402 methyltransferase</fullName>
    </alternativeName>
    <alternativeName>
        <fullName evidence="6">rRNA (cytidine-2'-O-)-methyltransferase RsmI</fullName>
    </alternativeName>
</protein>
<organism evidence="8 9">
    <name type="scientific">Mariprofundus ferrooxydans PV-1</name>
    <dbReference type="NCBI Taxonomy" id="314345"/>
    <lineage>
        <taxon>Bacteria</taxon>
        <taxon>Pseudomonadati</taxon>
        <taxon>Pseudomonadota</taxon>
        <taxon>Candidatius Mariprofundia</taxon>
        <taxon>Mariprofundales</taxon>
        <taxon>Mariprofundaceae</taxon>
        <taxon>Mariprofundus</taxon>
    </lineage>
</organism>
<evidence type="ECO:0000256" key="5">
    <source>
        <dbReference type="ARBA" id="ARBA00022691"/>
    </source>
</evidence>
<dbReference type="InterPro" id="IPR000878">
    <property type="entry name" value="4pyrrol_Mease"/>
</dbReference>
<keyword evidence="2 6" id="KW-0698">rRNA processing</keyword>
<dbReference type="HAMAP" id="MF_01877">
    <property type="entry name" value="16SrRNA_methyltr_I"/>
    <property type="match status" value="1"/>
</dbReference>
<gene>
    <name evidence="6" type="primary">rsmI</name>
    <name evidence="8" type="ORF">SPV1_08958</name>
</gene>
<reference evidence="8 9" key="1">
    <citation type="submission" date="2006-09" db="EMBL/GenBank/DDBJ databases">
        <authorList>
            <person name="Emerson D."/>
            <person name="Ferriera S."/>
            <person name="Johnson J."/>
            <person name="Kravitz S."/>
            <person name="Halpern A."/>
            <person name="Remington K."/>
            <person name="Beeson K."/>
            <person name="Tran B."/>
            <person name="Rogers Y.-H."/>
            <person name="Friedman R."/>
            <person name="Venter J.C."/>
        </authorList>
    </citation>
    <scope>NUCLEOTIDE SEQUENCE [LARGE SCALE GENOMIC DNA]</scope>
    <source>
        <strain evidence="8 9">PV-1</strain>
    </source>
</reference>
<comment type="subcellular location">
    <subcellularLocation>
        <location evidence="6">Cytoplasm</location>
    </subcellularLocation>
</comment>
<evidence type="ECO:0000259" key="7">
    <source>
        <dbReference type="Pfam" id="PF00590"/>
    </source>
</evidence>
<dbReference type="OrthoDB" id="9809084at2"/>
<dbReference type="GO" id="GO:0005737">
    <property type="term" value="C:cytoplasm"/>
    <property type="evidence" value="ECO:0007669"/>
    <property type="project" value="UniProtKB-SubCell"/>
</dbReference>
<dbReference type="GO" id="GO:0070677">
    <property type="term" value="F:rRNA (cytosine-2'-O-)-methyltransferase activity"/>
    <property type="evidence" value="ECO:0007669"/>
    <property type="project" value="UniProtKB-UniRule"/>
</dbReference>
<dbReference type="InParanoid" id="Q0F073"/>
<keyword evidence="9" id="KW-1185">Reference proteome</keyword>
<evidence type="ECO:0000256" key="4">
    <source>
        <dbReference type="ARBA" id="ARBA00022679"/>
    </source>
</evidence>